<gene>
    <name evidence="5" type="ORF">B0I26_102304</name>
</gene>
<keyword evidence="2 5" id="KW-0808">Transferase</keyword>
<dbReference type="EMBL" id="QLMH01000002">
    <property type="protein sequence ID" value="RAK22312.1"/>
    <property type="molecule type" value="Genomic_DNA"/>
</dbReference>
<dbReference type="NCBIfam" id="NF006045">
    <property type="entry name" value="PRK08190.1"/>
    <property type="match status" value="1"/>
</dbReference>
<dbReference type="GO" id="GO:0050182">
    <property type="term" value="F:phosphate butyryltransferase activity"/>
    <property type="evidence" value="ECO:0007669"/>
    <property type="project" value="InterPro"/>
</dbReference>
<reference evidence="5 6" key="1">
    <citation type="submission" date="2018-06" db="EMBL/GenBank/DDBJ databases">
        <title>Genomic Encyclopedia of Type Strains, Phase III (KMG-III): the genomes of soil and plant-associated and newly described type strains.</title>
        <authorList>
            <person name="Whitman W."/>
        </authorList>
    </citation>
    <scope>NUCLEOTIDE SEQUENCE [LARGE SCALE GENOMIC DNA]</scope>
    <source>
        <strain evidence="5 6">CGMCC 1.8979</strain>
    </source>
</reference>
<name>A0A327YP61_9BACL</name>
<feature type="domain" description="Phosphate acetyl/butaryl transferase" evidence="4">
    <location>
        <begin position="70"/>
        <end position="296"/>
    </location>
</feature>
<protein>
    <submittedName>
        <fullName evidence="5">Phosphate butyryltransferase</fullName>
    </submittedName>
</protein>
<dbReference type="OrthoDB" id="9774179at2"/>
<dbReference type="InterPro" id="IPR050500">
    <property type="entry name" value="Phos_Acetyltrans/Butyryltrans"/>
</dbReference>
<dbReference type="InterPro" id="IPR014079">
    <property type="entry name" value="Phosphate_butyryltransferase"/>
</dbReference>
<dbReference type="Pfam" id="PF01515">
    <property type="entry name" value="PTA_PTB"/>
    <property type="match status" value="1"/>
</dbReference>
<proteinExistence type="inferred from homology"/>
<dbReference type="InterPro" id="IPR002505">
    <property type="entry name" value="PTA_PTB"/>
</dbReference>
<dbReference type="Gene3D" id="3.40.718.10">
    <property type="entry name" value="Isopropylmalate Dehydrogenase"/>
    <property type="match status" value="1"/>
</dbReference>
<evidence type="ECO:0000256" key="2">
    <source>
        <dbReference type="ARBA" id="ARBA00022679"/>
    </source>
</evidence>
<dbReference type="RefSeq" id="WP_111644155.1">
    <property type="nucleotide sequence ID" value="NZ_QLMH01000002.1"/>
</dbReference>
<dbReference type="PANTHER" id="PTHR43356">
    <property type="entry name" value="PHOSPHATE ACETYLTRANSFERASE"/>
    <property type="match status" value="1"/>
</dbReference>
<dbReference type="GO" id="GO:0019605">
    <property type="term" value="P:butyrate metabolic process"/>
    <property type="evidence" value="ECO:0007669"/>
    <property type="project" value="InterPro"/>
</dbReference>
<dbReference type="PIRSF" id="PIRSF000428">
    <property type="entry name" value="P_Ac_trans"/>
    <property type="match status" value="1"/>
</dbReference>
<evidence type="ECO:0000256" key="3">
    <source>
        <dbReference type="ARBA" id="ARBA00023315"/>
    </source>
</evidence>
<dbReference type="NCBIfam" id="TIGR02706">
    <property type="entry name" value="P_butyryltrans"/>
    <property type="match status" value="1"/>
</dbReference>
<accession>A0A327YP61</accession>
<evidence type="ECO:0000313" key="5">
    <source>
        <dbReference type="EMBL" id="RAK22312.1"/>
    </source>
</evidence>
<comment type="similarity">
    <text evidence="1">Belongs to the phosphate acetyltransferase and butyryltransferase family.</text>
</comment>
<keyword evidence="6" id="KW-1185">Reference proteome</keyword>
<dbReference type="SUPFAM" id="SSF53659">
    <property type="entry name" value="Isocitrate/Isopropylmalate dehydrogenase-like"/>
    <property type="match status" value="1"/>
</dbReference>
<evidence type="ECO:0000256" key="1">
    <source>
        <dbReference type="ARBA" id="ARBA00005656"/>
    </source>
</evidence>
<dbReference type="PANTHER" id="PTHR43356:SF2">
    <property type="entry name" value="PHOSPHATE ACETYLTRANSFERASE"/>
    <property type="match status" value="1"/>
</dbReference>
<keyword evidence="3" id="KW-0012">Acyltransferase</keyword>
<evidence type="ECO:0000259" key="4">
    <source>
        <dbReference type="Pfam" id="PF01515"/>
    </source>
</evidence>
<evidence type="ECO:0000313" key="6">
    <source>
        <dbReference type="Proteomes" id="UP000248555"/>
    </source>
</evidence>
<dbReference type="Proteomes" id="UP000248555">
    <property type="component" value="Unassembled WGS sequence"/>
</dbReference>
<dbReference type="InterPro" id="IPR012147">
    <property type="entry name" value="P_Ac_Bu_trans"/>
</dbReference>
<sequence>MKLESLVTKATQYENMTVAVAAAEDEEVIEAVTMALDNNFGQFILYGDREKISQLLSQKNEKYAKNGKIQIVHANSKVQAAELAVKAVHLNEVNILMKGNVPTATILKAVLNKEFGLRTGKVLSHVAVFEVAGYDRYIIVTDAAMNIAPDLEQKAQIIANAVSVAKAIGVEKPKVAPLAAVEVVNPAMPATLDAALLSAMNKRGQIADCIVDGPLALDNAVSMLAAEHKGIESEVAGRADILLVPNIETGNVLYKSLVYFAHAKVGAVIAGAKAPIVLTSRADSAESKLYSLALAVCTASK</sequence>
<organism evidence="5 6">
    <name type="scientific">Paranoxybacillus vitaminiphilus</name>
    <dbReference type="NCBI Taxonomy" id="581036"/>
    <lineage>
        <taxon>Bacteria</taxon>
        <taxon>Bacillati</taxon>
        <taxon>Bacillota</taxon>
        <taxon>Bacilli</taxon>
        <taxon>Bacillales</taxon>
        <taxon>Anoxybacillaceae</taxon>
        <taxon>Paranoxybacillus</taxon>
    </lineage>
</organism>
<dbReference type="AlphaFoldDB" id="A0A327YP61"/>
<comment type="caution">
    <text evidence="5">The sequence shown here is derived from an EMBL/GenBank/DDBJ whole genome shotgun (WGS) entry which is preliminary data.</text>
</comment>
<dbReference type="NCBIfam" id="NF005837">
    <property type="entry name" value="PRK07742.1"/>
    <property type="match status" value="1"/>
</dbReference>